<keyword evidence="3 12" id="KW-0808">Transferase</keyword>
<dbReference type="AlphaFoldDB" id="A0A2I7N8V4"/>
<evidence type="ECO:0000256" key="6">
    <source>
        <dbReference type="ARBA" id="ARBA00023134"/>
    </source>
</evidence>
<name>A0A2I7N8V4_9NEIS</name>
<proteinExistence type="inferred from homology"/>
<dbReference type="NCBIfam" id="TIGR01479">
    <property type="entry name" value="GMP_PMI"/>
    <property type="match status" value="1"/>
</dbReference>
<evidence type="ECO:0000313" key="12">
    <source>
        <dbReference type="EMBL" id="AUR52890.1"/>
    </source>
</evidence>
<dbReference type="Proteomes" id="UP000236655">
    <property type="component" value="Chromosome"/>
</dbReference>
<keyword evidence="5" id="KW-0547">Nucleotide-binding</keyword>
<dbReference type="CDD" id="cd02509">
    <property type="entry name" value="GDP-M1P_Guanylyltransferase"/>
    <property type="match status" value="1"/>
</dbReference>
<dbReference type="InterPro" id="IPR001538">
    <property type="entry name" value="Man6P_isomerase-2_C"/>
</dbReference>
<dbReference type="GO" id="GO:0004475">
    <property type="term" value="F:mannose-1-phosphate guanylyltransferase (GTP) activity"/>
    <property type="evidence" value="ECO:0007669"/>
    <property type="project" value="UniProtKB-EC"/>
</dbReference>
<organism evidence="12 13">
    <name type="scientific">Aquella oligotrophica</name>
    <dbReference type="NCBI Taxonomy" id="2067065"/>
    <lineage>
        <taxon>Bacteria</taxon>
        <taxon>Pseudomonadati</taxon>
        <taxon>Pseudomonadota</taxon>
        <taxon>Betaproteobacteria</taxon>
        <taxon>Neisseriales</taxon>
        <taxon>Neisseriaceae</taxon>
        <taxon>Aquella</taxon>
    </lineage>
</organism>
<keyword evidence="6" id="KW-0342">GTP-binding</keyword>
<feature type="domain" description="MannoseP isomerase/GMP-like beta-helix" evidence="11">
    <location>
        <begin position="300"/>
        <end position="354"/>
    </location>
</feature>
<evidence type="ECO:0000259" key="9">
    <source>
        <dbReference type="Pfam" id="PF00483"/>
    </source>
</evidence>
<accession>A0A2I7N8V4</accession>
<dbReference type="InterPro" id="IPR054566">
    <property type="entry name" value="ManC/GMP-like_b-helix"/>
</dbReference>
<evidence type="ECO:0000259" key="10">
    <source>
        <dbReference type="Pfam" id="PF01050"/>
    </source>
</evidence>
<dbReference type="Pfam" id="PF22640">
    <property type="entry name" value="ManC_GMP_beta-helix"/>
    <property type="match status" value="1"/>
</dbReference>
<dbReference type="SUPFAM" id="SSF51182">
    <property type="entry name" value="RmlC-like cupins"/>
    <property type="match status" value="1"/>
</dbReference>
<dbReference type="Gene3D" id="3.90.550.10">
    <property type="entry name" value="Spore Coat Polysaccharide Biosynthesis Protein SpsA, Chain A"/>
    <property type="match status" value="1"/>
</dbReference>
<dbReference type="EMBL" id="CP024847">
    <property type="protein sequence ID" value="AUR52890.1"/>
    <property type="molecule type" value="Genomic_DNA"/>
</dbReference>
<dbReference type="CDD" id="cd02213">
    <property type="entry name" value="cupin_PMI_typeII_C"/>
    <property type="match status" value="1"/>
</dbReference>
<dbReference type="InterPro" id="IPR014710">
    <property type="entry name" value="RmlC-like_jellyroll"/>
</dbReference>
<dbReference type="OrthoDB" id="9806359at2"/>
<comment type="catalytic activity">
    <reaction evidence="7">
        <text>alpha-D-mannose 1-phosphate + GTP + H(+) = GDP-alpha-D-mannose + diphosphate</text>
        <dbReference type="Rhea" id="RHEA:15229"/>
        <dbReference type="ChEBI" id="CHEBI:15378"/>
        <dbReference type="ChEBI" id="CHEBI:33019"/>
        <dbReference type="ChEBI" id="CHEBI:37565"/>
        <dbReference type="ChEBI" id="CHEBI:57527"/>
        <dbReference type="ChEBI" id="CHEBI:58409"/>
        <dbReference type="EC" id="2.7.7.13"/>
    </reaction>
</comment>
<dbReference type="PANTHER" id="PTHR46390">
    <property type="entry name" value="MANNOSE-1-PHOSPHATE GUANYLYLTRANSFERASE"/>
    <property type="match status" value="1"/>
</dbReference>
<dbReference type="GO" id="GO:0000271">
    <property type="term" value="P:polysaccharide biosynthetic process"/>
    <property type="evidence" value="ECO:0007669"/>
    <property type="project" value="InterPro"/>
</dbReference>
<dbReference type="GO" id="GO:0005525">
    <property type="term" value="F:GTP binding"/>
    <property type="evidence" value="ECO:0007669"/>
    <property type="project" value="UniProtKB-KW"/>
</dbReference>
<dbReference type="FunFam" id="3.90.550.10:FF:000046">
    <property type="entry name" value="Mannose-1-phosphate guanylyltransferase (GDP)"/>
    <property type="match status" value="1"/>
</dbReference>
<evidence type="ECO:0000256" key="8">
    <source>
        <dbReference type="RuleBase" id="RU004190"/>
    </source>
</evidence>
<dbReference type="InterPro" id="IPR029044">
    <property type="entry name" value="Nucleotide-diphossugar_trans"/>
</dbReference>
<dbReference type="Gene3D" id="2.60.120.10">
    <property type="entry name" value="Jelly Rolls"/>
    <property type="match status" value="1"/>
</dbReference>
<dbReference type="InterPro" id="IPR011051">
    <property type="entry name" value="RmlC_Cupin_sf"/>
</dbReference>
<dbReference type="InterPro" id="IPR051161">
    <property type="entry name" value="Mannose-6P_isomerase_type2"/>
</dbReference>
<dbReference type="Pfam" id="PF00483">
    <property type="entry name" value="NTP_transferase"/>
    <property type="match status" value="1"/>
</dbReference>
<evidence type="ECO:0000313" key="13">
    <source>
        <dbReference type="Proteomes" id="UP000236655"/>
    </source>
</evidence>
<dbReference type="GO" id="GO:0009298">
    <property type="term" value="P:GDP-mannose biosynthetic process"/>
    <property type="evidence" value="ECO:0007669"/>
    <property type="project" value="TreeGrafter"/>
</dbReference>
<evidence type="ECO:0000256" key="3">
    <source>
        <dbReference type="ARBA" id="ARBA00022679"/>
    </source>
</evidence>
<dbReference type="InterPro" id="IPR049577">
    <property type="entry name" value="GMPP_N"/>
</dbReference>
<reference evidence="13" key="1">
    <citation type="submission" date="2017-11" db="EMBL/GenBank/DDBJ databases">
        <authorList>
            <person name="Chan K.G."/>
            <person name="Lee L.S."/>
        </authorList>
    </citation>
    <scope>NUCLEOTIDE SEQUENCE [LARGE SCALE GENOMIC DNA]</scope>
    <source>
        <strain evidence="13">DSM 100970</strain>
    </source>
</reference>
<protein>
    <recommendedName>
        <fullName evidence="2">mannose-1-phosphate guanylyltransferase</fullName>
        <ecNumber evidence="2">2.7.7.13</ecNumber>
    </recommendedName>
</protein>
<dbReference type="Pfam" id="PF01050">
    <property type="entry name" value="MannoseP_isomer"/>
    <property type="match status" value="1"/>
</dbReference>
<keyword evidence="13" id="KW-1185">Reference proteome</keyword>
<comment type="similarity">
    <text evidence="1 8">Belongs to the mannose-6-phosphate isomerase type 2 family.</text>
</comment>
<dbReference type="GO" id="GO:0016853">
    <property type="term" value="F:isomerase activity"/>
    <property type="evidence" value="ECO:0007669"/>
    <property type="project" value="UniProtKB-KW"/>
</dbReference>
<dbReference type="PANTHER" id="PTHR46390:SF1">
    <property type="entry name" value="MANNOSE-1-PHOSPHATE GUANYLYLTRANSFERASE"/>
    <property type="match status" value="1"/>
</dbReference>
<sequence length="478" mass="53105">MIPVIISGGSGSRLWPVSRQADPKPFLKLSDGKSLLQNTFSRSATLTESITSILTVTNEKLHFRMNNEYQQINDKSIRCDFILEPFGRNTAPAVLAAAIFAKENYTEDEIILVLPADHLITDLDAFNSTVAKAVEMAKLGYLVTFGINPEYPETGYGYIEADTATQIGSGFAVKRFVEKPNLELATQYVESGDYQWNSGMFCGQVKTFLAEFEKNSPKLVRDVHKCLSNSVVNDSDTGKSVKLNPELFINAENISVDYALFERTAKAAVIPCSIGWSDIGSWLSIAQTLPKDANGNAIIGESILHNTKDCLVYSTNRIIAGVDIADLVVVDTPDALLVANKNQTQDVKHIFEQLKKMQHSTSELHQTVHRPWGTYTTLEEGPFYKIKRIEVKPGHALSAQSHAKRSEHWVVVDGEATVLHKDKVVRLLANESTFIPAGDKHRLMNASEDETLVIIEVQCGNYLGEDDIVRYDDMYGRE</sequence>
<keyword evidence="4 12" id="KW-0548">Nucleotidyltransferase</keyword>
<feature type="domain" description="Mannose-6-phosphate isomerase type II C-terminal" evidence="10">
    <location>
        <begin position="360"/>
        <end position="473"/>
    </location>
</feature>
<feature type="domain" description="Nucleotidyl transferase" evidence="9">
    <location>
        <begin position="3"/>
        <end position="292"/>
    </location>
</feature>
<dbReference type="KEGG" id="nba:CUN60_11495"/>
<dbReference type="EC" id="2.7.7.13" evidence="2"/>
<evidence type="ECO:0000256" key="7">
    <source>
        <dbReference type="ARBA" id="ARBA00047343"/>
    </source>
</evidence>
<gene>
    <name evidence="12" type="ORF">CUN60_11495</name>
</gene>
<evidence type="ECO:0000256" key="1">
    <source>
        <dbReference type="ARBA" id="ARBA00006115"/>
    </source>
</evidence>
<dbReference type="RefSeq" id="WP_102952177.1">
    <property type="nucleotide sequence ID" value="NZ_CP024847.1"/>
</dbReference>
<dbReference type="SUPFAM" id="SSF53448">
    <property type="entry name" value="Nucleotide-diphospho-sugar transferases"/>
    <property type="match status" value="1"/>
</dbReference>
<evidence type="ECO:0000256" key="5">
    <source>
        <dbReference type="ARBA" id="ARBA00022741"/>
    </source>
</evidence>
<keyword evidence="12" id="KW-0413">Isomerase</keyword>
<evidence type="ECO:0000259" key="11">
    <source>
        <dbReference type="Pfam" id="PF22640"/>
    </source>
</evidence>
<dbReference type="InterPro" id="IPR006375">
    <property type="entry name" value="Man1P_GuaTrfase/Man6P_Isoase"/>
</dbReference>
<evidence type="ECO:0000256" key="4">
    <source>
        <dbReference type="ARBA" id="ARBA00022695"/>
    </source>
</evidence>
<evidence type="ECO:0000256" key="2">
    <source>
        <dbReference type="ARBA" id="ARBA00012387"/>
    </source>
</evidence>
<dbReference type="InterPro" id="IPR005835">
    <property type="entry name" value="NTP_transferase_dom"/>
</dbReference>